<organism evidence="1">
    <name type="scientific">Musca domestica</name>
    <name type="common">House fly</name>
    <dbReference type="NCBI Taxonomy" id="7370"/>
    <lineage>
        <taxon>Eukaryota</taxon>
        <taxon>Metazoa</taxon>
        <taxon>Ecdysozoa</taxon>
        <taxon>Arthropoda</taxon>
        <taxon>Hexapoda</taxon>
        <taxon>Insecta</taxon>
        <taxon>Pterygota</taxon>
        <taxon>Neoptera</taxon>
        <taxon>Endopterygota</taxon>
        <taxon>Diptera</taxon>
        <taxon>Brachycera</taxon>
        <taxon>Muscomorpha</taxon>
        <taxon>Muscoidea</taxon>
        <taxon>Muscidae</taxon>
        <taxon>Musca</taxon>
    </lineage>
</organism>
<dbReference type="PANTHER" id="PTHR31017:SF1">
    <property type="entry name" value="LATE SECRETORY PATHWAY PROTEIN AVL9 HOMOLOG"/>
    <property type="match status" value="1"/>
</dbReference>
<evidence type="ECO:0000313" key="1">
    <source>
        <dbReference type="EMBL" id="AFP59365.1"/>
    </source>
</evidence>
<dbReference type="VEuPathDB" id="VectorBase:MDOA012688"/>
<dbReference type="VEuPathDB" id="VectorBase:MDOMA2_001646"/>
<sequence>MSAFQKTQCYQEWFDVRPDNGFFDPLPMGHPFSGATLSVTDVKLKLAQTMQSTESGRKINQAVNNTSRAVGGALSQAKGAISVWWSSMTTTAATTGASSAEVRLSTADQQKQDISVTFQNSGESIEEGISVHTEEKIIFSTKNGEEASDTKETDGSDNVEKIVEKAEELREGNQIEPNKVMQSSGIVEIGKEAEVLNRDEQQTAVGDRNSNGNSVFIV</sequence>
<accession>T1P7Y0</accession>
<dbReference type="InterPro" id="IPR051731">
    <property type="entry name" value="DENND11/AVL9_GEFs"/>
</dbReference>
<dbReference type="PANTHER" id="PTHR31017">
    <property type="entry name" value="LATE SECRETORY PATHWAY PROTEIN AVL9-RELATED"/>
    <property type="match status" value="1"/>
</dbReference>
<protein>
    <submittedName>
        <fullName evidence="1">Uncharacterized protein</fullName>
    </submittedName>
</protein>
<dbReference type="GO" id="GO:0005737">
    <property type="term" value="C:cytoplasm"/>
    <property type="evidence" value="ECO:0007669"/>
    <property type="project" value="TreeGrafter"/>
</dbReference>
<dbReference type="AlphaFoldDB" id="T1P7Y0"/>
<dbReference type="EMBL" id="KA644736">
    <property type="protein sequence ID" value="AFP59365.1"/>
    <property type="molecule type" value="mRNA"/>
</dbReference>
<proteinExistence type="evidence at transcript level"/>
<reference evidence="1" key="1">
    <citation type="submission" date="2012-08" db="EMBL/GenBank/DDBJ databases">
        <title>Transcriptome of adult Musca domestica launches a platform for comparative house fly gene expression and characterization of differential gene expression among resistant and susceptible house flies.</title>
        <authorList>
            <person name="Liu N."/>
            <person name="Zhang L."/>
            <person name="Li M."/>
            <person name="Reid W."/>
        </authorList>
    </citation>
    <scope>NUCLEOTIDE SEQUENCE</scope>
    <source>
        <strain evidence="1">ALHF</strain>
        <tissue evidence="1">Whole body</tissue>
    </source>
</reference>
<name>T1P7Y0_MUSDO</name>